<dbReference type="Pfam" id="PF00629">
    <property type="entry name" value="MAM"/>
    <property type="match status" value="1"/>
</dbReference>
<dbReference type="SMART" id="SM00202">
    <property type="entry name" value="SR"/>
    <property type="match status" value="1"/>
</dbReference>
<dbReference type="InterPro" id="IPR013320">
    <property type="entry name" value="ConA-like_dom_sf"/>
</dbReference>
<dbReference type="InterPro" id="IPR018114">
    <property type="entry name" value="TRYPSIN_HIS"/>
</dbReference>
<evidence type="ECO:0000256" key="6">
    <source>
        <dbReference type="PROSITE-ProRule" id="PRU00196"/>
    </source>
</evidence>
<keyword evidence="2" id="KW-0378">Hydrolase</keyword>
<reference evidence="10" key="1">
    <citation type="submission" date="2018-11" db="EMBL/GenBank/DDBJ databases">
        <authorList>
            <person name="Alioto T."/>
            <person name="Alioto T."/>
        </authorList>
    </citation>
    <scope>NUCLEOTIDE SEQUENCE</scope>
</reference>
<dbReference type="PROSITE" id="PS50068">
    <property type="entry name" value="LDLRA_2"/>
    <property type="match status" value="4"/>
</dbReference>
<dbReference type="InterPro" id="IPR023415">
    <property type="entry name" value="LDLR_class-A_CS"/>
</dbReference>
<evidence type="ECO:0000256" key="2">
    <source>
        <dbReference type="ARBA" id="ARBA00022801"/>
    </source>
</evidence>
<dbReference type="InterPro" id="IPR001190">
    <property type="entry name" value="SRCR"/>
</dbReference>
<dbReference type="Gene3D" id="3.10.250.10">
    <property type="entry name" value="SRCR-like domain"/>
    <property type="match status" value="1"/>
</dbReference>
<dbReference type="SUPFAM" id="SSF50494">
    <property type="entry name" value="Trypsin-like serine proteases"/>
    <property type="match status" value="1"/>
</dbReference>
<comment type="caution">
    <text evidence="10">The sequence shown here is derived from an EMBL/GenBank/DDBJ whole genome shotgun (WGS) entry which is preliminary data.</text>
</comment>
<dbReference type="SUPFAM" id="SSF57424">
    <property type="entry name" value="LDL receptor-like module"/>
    <property type="match status" value="4"/>
</dbReference>
<keyword evidence="11" id="KW-1185">Reference proteome</keyword>
<sequence length="1011" mass="113178">MTERYLKNPYSCPAGQFSCGDYCIDSSKVCDRHFDCMDHSDETELCVSSISCDFEDQFLCGYYSTGVYSFMEGKKILYQEWIYDHTYQNTSGRFYGMVSYLGSIFSFSSPVQEVTNRSCLSLYYVGHANRFDFEVRYLDSKVISRNITRFSDSKLTDVSNIWKPVQGTPDDLLGRKLASGFVNQKKRVVYCRSKLHWTVNNQWKKVIFTDEMMMVIKPDGTLKVWRKSNEIWRPECLGYVAQRPSTNLKIMVWGCITYYGVGTLAMINACTETPNGFACERSGVCIPEFLTRDGYQDCLDGSDENQLSVCTFESIVEANCLFYNDQSGLDRYDWIRYMGSTPSSATGPSRAMVGNYYMYIEATRMGYLTNARLVSNILNPDKRLCLSFYYHMYGISIKTLEVIVSNSGTNQTIFTRSGNQGNQWYYKKLYIQPANNLKIVFNGIDGDSFQGDIALDHIMLFSGECDNSSVPVNKSSIFSPSVRLVGGQTNATGRLEIQPKQIGYFSPVCASYWDQYDTKVACRQLGYNNSRMYTKSEYGKGRSERPKFSYQFYCDGSERNLSSCASATVYCNSFSEKVAIDCSNTECFENEYSCGDTDVTCIPNDLLCDGNVDCPNLADEQNCASCGSGQFQCSNHECVPLINRCDGTPQCFDGSDEFRCVKKDDNGQISVYREGAWTLMCYTDDQILAEYLCSITGWGPYSSYSAGVSITDGFLAQPGSSPHSVITNYLLHNQTSCNALTVQCGDIECGVPSVSSTPAGSYVLYGNDAVPGEWPWQALFFMDGSSGCGATLIDPYYAITAAHCVVRWTRFQIHVGEVIESKMLGSDDRGQRISVAQVISHPNYRGSSNSYLSDIAIVRLSQPANYNSYVRPACIATDIHESFDNCYITGWGYKEDVNHVSSTPDHLQEVRVDINVDVERCNKSIQTLGVIVPTTGICVKNKNPYAPACNGDSGGPLVCQNKYGRWELVGVASFGKRGCRGDQIPVIYQSVPYHIDWILQNTGMILYAVFI</sequence>
<dbReference type="GO" id="GO:0016020">
    <property type="term" value="C:membrane"/>
    <property type="evidence" value="ECO:0007669"/>
    <property type="project" value="InterPro"/>
</dbReference>
<dbReference type="PROSITE" id="PS50060">
    <property type="entry name" value="MAM_2"/>
    <property type="match status" value="1"/>
</dbReference>
<dbReference type="PROSITE" id="PS50240">
    <property type="entry name" value="TRYPSIN_DOM"/>
    <property type="match status" value="1"/>
</dbReference>
<dbReference type="PRINTS" id="PR00261">
    <property type="entry name" value="LDLRECEPTOR"/>
</dbReference>
<comment type="caution">
    <text evidence="6">Lacks conserved residue(s) required for the propagation of feature annotation.</text>
</comment>
<keyword evidence="1" id="KW-0645">Protease</keyword>
<dbReference type="GO" id="GO:0006508">
    <property type="term" value="P:proteolysis"/>
    <property type="evidence" value="ECO:0007669"/>
    <property type="project" value="UniProtKB-KW"/>
</dbReference>
<dbReference type="CDD" id="cd06263">
    <property type="entry name" value="MAM"/>
    <property type="match status" value="1"/>
</dbReference>
<feature type="domain" description="SRCR" evidence="9">
    <location>
        <begin position="482"/>
        <end position="583"/>
    </location>
</feature>
<evidence type="ECO:0000256" key="3">
    <source>
        <dbReference type="ARBA" id="ARBA00022825"/>
    </source>
</evidence>
<accession>A0A8B6DTX7</accession>
<feature type="disulfide bond" evidence="5">
    <location>
        <begin position="608"/>
        <end position="623"/>
    </location>
</feature>
<dbReference type="SMART" id="SM00137">
    <property type="entry name" value="MAM"/>
    <property type="match status" value="1"/>
</dbReference>
<dbReference type="InterPro" id="IPR036772">
    <property type="entry name" value="SRCR-like_dom_sf"/>
</dbReference>
<name>A0A8B6DTX7_MYTGA</name>
<dbReference type="Pfam" id="PF00530">
    <property type="entry name" value="SRCR"/>
    <property type="match status" value="1"/>
</dbReference>
<dbReference type="GO" id="GO:0004252">
    <property type="term" value="F:serine-type endopeptidase activity"/>
    <property type="evidence" value="ECO:0007669"/>
    <property type="project" value="InterPro"/>
</dbReference>
<dbReference type="SMART" id="SM00192">
    <property type="entry name" value="LDLa"/>
    <property type="match status" value="4"/>
</dbReference>
<evidence type="ECO:0000259" key="8">
    <source>
        <dbReference type="PROSITE" id="PS50240"/>
    </source>
</evidence>
<dbReference type="PANTHER" id="PTHR24252:SF7">
    <property type="entry name" value="HYALIN"/>
    <property type="match status" value="1"/>
</dbReference>
<evidence type="ECO:0000256" key="1">
    <source>
        <dbReference type="ARBA" id="ARBA00022670"/>
    </source>
</evidence>
<dbReference type="CDD" id="cd00190">
    <property type="entry name" value="Tryp_SPc"/>
    <property type="match status" value="1"/>
</dbReference>
<dbReference type="Gene3D" id="2.60.120.200">
    <property type="match status" value="1"/>
</dbReference>
<dbReference type="InterPro" id="IPR036055">
    <property type="entry name" value="LDL_receptor-like_sf"/>
</dbReference>
<gene>
    <name evidence="10" type="ORF">MGAL_10B046133</name>
</gene>
<feature type="disulfide bond" evidence="5">
    <location>
        <begin position="633"/>
        <end position="651"/>
    </location>
</feature>
<dbReference type="Pfam" id="PF00089">
    <property type="entry name" value="Trypsin"/>
    <property type="match status" value="1"/>
</dbReference>
<dbReference type="InterPro" id="IPR000998">
    <property type="entry name" value="MAM_dom"/>
</dbReference>
<evidence type="ECO:0000313" key="11">
    <source>
        <dbReference type="Proteomes" id="UP000596742"/>
    </source>
</evidence>
<dbReference type="PROSITE" id="PS00134">
    <property type="entry name" value="TRYPSIN_HIS"/>
    <property type="match status" value="1"/>
</dbReference>
<keyword evidence="3" id="KW-0720">Serine protease</keyword>
<dbReference type="CDD" id="cd00112">
    <property type="entry name" value="LDLa"/>
    <property type="match status" value="4"/>
</dbReference>
<dbReference type="FunFam" id="2.40.10.10:FF:000068">
    <property type="entry name" value="transmembrane protease serine 2"/>
    <property type="match status" value="1"/>
</dbReference>
<evidence type="ECO:0000259" key="9">
    <source>
        <dbReference type="PROSITE" id="PS50287"/>
    </source>
</evidence>
<dbReference type="OrthoDB" id="6121445at2759"/>
<dbReference type="SUPFAM" id="SSF49899">
    <property type="entry name" value="Concanavalin A-like lectins/glucanases"/>
    <property type="match status" value="1"/>
</dbReference>
<proteinExistence type="predicted"/>
<feature type="disulfide bond" evidence="5">
    <location>
        <begin position="626"/>
        <end position="638"/>
    </location>
</feature>
<evidence type="ECO:0000256" key="5">
    <source>
        <dbReference type="PROSITE-ProRule" id="PRU00124"/>
    </source>
</evidence>
<dbReference type="PANTHER" id="PTHR24252">
    <property type="entry name" value="ACROSIN-RELATED"/>
    <property type="match status" value="1"/>
</dbReference>
<dbReference type="Proteomes" id="UP000596742">
    <property type="component" value="Unassembled WGS sequence"/>
</dbReference>
<dbReference type="Gene3D" id="4.10.400.10">
    <property type="entry name" value="Low-density Lipoprotein Receptor"/>
    <property type="match status" value="3"/>
</dbReference>
<dbReference type="Gene3D" id="3.30.420.10">
    <property type="entry name" value="Ribonuclease H-like superfamily/Ribonuclease H"/>
    <property type="match status" value="1"/>
</dbReference>
<evidence type="ECO:0000313" key="10">
    <source>
        <dbReference type="EMBL" id="VDI24014.1"/>
    </source>
</evidence>
<dbReference type="InterPro" id="IPR002172">
    <property type="entry name" value="LDrepeatLR_classA_rpt"/>
</dbReference>
<feature type="domain" description="MAM" evidence="7">
    <location>
        <begin position="308"/>
        <end position="467"/>
    </location>
</feature>
<dbReference type="SUPFAM" id="SSF56487">
    <property type="entry name" value="SRCR-like"/>
    <property type="match status" value="1"/>
</dbReference>
<dbReference type="PRINTS" id="PR00258">
    <property type="entry name" value="SPERACTRCPTR"/>
</dbReference>
<dbReference type="Gene3D" id="2.40.10.10">
    <property type="entry name" value="Trypsin-like serine proteases"/>
    <property type="match status" value="1"/>
</dbReference>
<organism evidence="10 11">
    <name type="scientific">Mytilus galloprovincialis</name>
    <name type="common">Mediterranean mussel</name>
    <dbReference type="NCBI Taxonomy" id="29158"/>
    <lineage>
        <taxon>Eukaryota</taxon>
        <taxon>Metazoa</taxon>
        <taxon>Spiralia</taxon>
        <taxon>Lophotrochozoa</taxon>
        <taxon>Mollusca</taxon>
        <taxon>Bivalvia</taxon>
        <taxon>Autobranchia</taxon>
        <taxon>Pteriomorphia</taxon>
        <taxon>Mytilida</taxon>
        <taxon>Mytiloidea</taxon>
        <taxon>Mytilidae</taxon>
        <taxon>Mytilinae</taxon>
        <taxon>Mytilus</taxon>
    </lineage>
</organism>
<keyword evidence="4 6" id="KW-1015">Disulfide bond</keyword>
<feature type="domain" description="Peptidase S1" evidence="8">
    <location>
        <begin position="763"/>
        <end position="1003"/>
    </location>
</feature>
<feature type="disulfide bond" evidence="6">
    <location>
        <begin position="554"/>
        <end position="564"/>
    </location>
</feature>
<dbReference type="AlphaFoldDB" id="A0A8B6DTX7"/>
<protein>
    <submittedName>
        <fullName evidence="10">Uncharacterized protein</fullName>
    </submittedName>
</protein>
<dbReference type="GO" id="GO:0003676">
    <property type="term" value="F:nucleic acid binding"/>
    <property type="evidence" value="ECO:0007669"/>
    <property type="project" value="InterPro"/>
</dbReference>
<dbReference type="InterPro" id="IPR043504">
    <property type="entry name" value="Peptidase_S1_PA_chymotrypsin"/>
</dbReference>
<dbReference type="SMART" id="SM00020">
    <property type="entry name" value="Tryp_SPc"/>
    <property type="match status" value="1"/>
</dbReference>
<dbReference type="InterPro" id="IPR001254">
    <property type="entry name" value="Trypsin_dom"/>
</dbReference>
<evidence type="ECO:0000259" key="7">
    <source>
        <dbReference type="PROSITE" id="PS50060"/>
    </source>
</evidence>
<dbReference type="Pfam" id="PF00057">
    <property type="entry name" value="Ldl_recept_a"/>
    <property type="match status" value="4"/>
</dbReference>
<evidence type="ECO:0000256" key="4">
    <source>
        <dbReference type="ARBA" id="ARBA00023157"/>
    </source>
</evidence>
<feature type="disulfide bond" evidence="5">
    <location>
        <begin position="645"/>
        <end position="660"/>
    </location>
</feature>
<dbReference type="PROSITE" id="PS50287">
    <property type="entry name" value="SRCR_2"/>
    <property type="match status" value="1"/>
</dbReference>
<dbReference type="InterPro" id="IPR036397">
    <property type="entry name" value="RNaseH_sf"/>
</dbReference>
<dbReference type="InterPro" id="IPR009003">
    <property type="entry name" value="Peptidase_S1_PA"/>
</dbReference>
<dbReference type="EMBL" id="UYJE01004001">
    <property type="protein sequence ID" value="VDI24014.1"/>
    <property type="molecule type" value="Genomic_DNA"/>
</dbReference>
<dbReference type="PROSITE" id="PS01209">
    <property type="entry name" value="LDLRA_1"/>
    <property type="match status" value="2"/>
</dbReference>